<dbReference type="Proteomes" id="UP001589589">
    <property type="component" value="Unassembled WGS sequence"/>
</dbReference>
<name>A0ABV5FKE0_9FLAO</name>
<gene>
    <name evidence="2" type="ORF">ACFFUQ_07580</name>
</gene>
<dbReference type="RefSeq" id="WP_290262301.1">
    <property type="nucleotide sequence ID" value="NZ_JAUFQQ010000003.1"/>
</dbReference>
<evidence type="ECO:0008006" key="4">
    <source>
        <dbReference type="Google" id="ProtNLM"/>
    </source>
</evidence>
<accession>A0ABV5FKE0</accession>
<keyword evidence="1" id="KW-1133">Transmembrane helix</keyword>
<organism evidence="2 3">
    <name type="scientific">Flavobacterium branchiarum</name>
    <dbReference type="NCBI Taxonomy" id="1114870"/>
    <lineage>
        <taxon>Bacteria</taxon>
        <taxon>Pseudomonadati</taxon>
        <taxon>Bacteroidota</taxon>
        <taxon>Flavobacteriia</taxon>
        <taxon>Flavobacteriales</taxon>
        <taxon>Flavobacteriaceae</taxon>
        <taxon>Flavobacterium</taxon>
    </lineage>
</organism>
<evidence type="ECO:0000313" key="2">
    <source>
        <dbReference type="EMBL" id="MFB9063882.1"/>
    </source>
</evidence>
<keyword evidence="1" id="KW-0472">Membrane</keyword>
<sequence>MNKRYIGKTNIDLKKEKEVKSIKEIKISEWFKLFLIIAGIVLVFALFIDRMDKKREYEHHLIKENNEITRGIITKISLYKGHSVRVKFKVNNIFYYGSDGFDSMQGKVVGDSLFVKYYIKNPDIFITELSDDF</sequence>
<protein>
    <recommendedName>
        <fullName evidence="4">DUF3592 domain-containing protein</fullName>
    </recommendedName>
</protein>
<dbReference type="EMBL" id="JBHMEX010000026">
    <property type="protein sequence ID" value="MFB9063882.1"/>
    <property type="molecule type" value="Genomic_DNA"/>
</dbReference>
<proteinExistence type="predicted"/>
<keyword evidence="3" id="KW-1185">Reference proteome</keyword>
<evidence type="ECO:0000313" key="3">
    <source>
        <dbReference type="Proteomes" id="UP001589589"/>
    </source>
</evidence>
<comment type="caution">
    <text evidence="2">The sequence shown here is derived from an EMBL/GenBank/DDBJ whole genome shotgun (WGS) entry which is preliminary data.</text>
</comment>
<reference evidence="2 3" key="1">
    <citation type="submission" date="2024-09" db="EMBL/GenBank/DDBJ databases">
        <authorList>
            <person name="Sun Q."/>
            <person name="Mori K."/>
        </authorList>
    </citation>
    <scope>NUCLEOTIDE SEQUENCE [LARGE SCALE GENOMIC DNA]</scope>
    <source>
        <strain evidence="2 3">CECT 7908</strain>
    </source>
</reference>
<keyword evidence="1" id="KW-0812">Transmembrane</keyword>
<evidence type="ECO:0000256" key="1">
    <source>
        <dbReference type="SAM" id="Phobius"/>
    </source>
</evidence>
<feature type="transmembrane region" description="Helical" evidence="1">
    <location>
        <begin position="30"/>
        <end position="48"/>
    </location>
</feature>